<protein>
    <recommendedName>
        <fullName evidence="3">Integrase</fullName>
    </recommendedName>
</protein>
<gene>
    <name evidence="1" type="ORF">Ltuc_0562</name>
</gene>
<dbReference type="AlphaFoldDB" id="A0A0W0ZU49"/>
<comment type="caution">
    <text evidence="1">The sequence shown here is derived from an EMBL/GenBank/DDBJ whole genome shotgun (WGS) entry which is preliminary data.</text>
</comment>
<accession>A0A0W0ZU49</accession>
<dbReference type="Proteomes" id="UP000054693">
    <property type="component" value="Unassembled WGS sequence"/>
</dbReference>
<organism evidence="1 2">
    <name type="scientific">Legionella tucsonensis</name>
    <dbReference type="NCBI Taxonomy" id="40335"/>
    <lineage>
        <taxon>Bacteria</taxon>
        <taxon>Pseudomonadati</taxon>
        <taxon>Pseudomonadota</taxon>
        <taxon>Gammaproteobacteria</taxon>
        <taxon>Legionellales</taxon>
        <taxon>Legionellaceae</taxon>
        <taxon>Legionella</taxon>
    </lineage>
</organism>
<keyword evidence="2" id="KW-1185">Reference proteome</keyword>
<dbReference type="EMBL" id="LNZA01000001">
    <property type="protein sequence ID" value="KTD72715.1"/>
    <property type="molecule type" value="Genomic_DNA"/>
</dbReference>
<dbReference type="RefSeq" id="WP_058519826.1">
    <property type="nucleotide sequence ID" value="NZ_CAAAIP010000001.1"/>
</dbReference>
<reference evidence="1 2" key="1">
    <citation type="submission" date="2015-11" db="EMBL/GenBank/DDBJ databases">
        <title>Genomic analysis of 38 Legionella species identifies large and diverse effector repertoires.</title>
        <authorList>
            <person name="Burstein D."/>
            <person name="Amaro F."/>
            <person name="Zusman T."/>
            <person name="Lifshitz Z."/>
            <person name="Cohen O."/>
            <person name="Gilbert J.A."/>
            <person name="Pupko T."/>
            <person name="Shuman H.A."/>
            <person name="Segal G."/>
        </authorList>
    </citation>
    <scope>NUCLEOTIDE SEQUENCE [LARGE SCALE GENOMIC DNA]</scope>
    <source>
        <strain evidence="1 2">ATCC 49180</strain>
    </source>
</reference>
<sequence length="63" mass="7425">MTKVEKRRYVYITNKQVASALLEYIHYVRQKEKELFNFNAPLFKTQRGSGLIPMCAKMVSQNL</sequence>
<evidence type="ECO:0000313" key="2">
    <source>
        <dbReference type="Proteomes" id="UP000054693"/>
    </source>
</evidence>
<name>A0A0W0ZU49_9GAMM</name>
<evidence type="ECO:0000313" key="1">
    <source>
        <dbReference type="EMBL" id="KTD72715.1"/>
    </source>
</evidence>
<dbReference type="PATRIC" id="fig|40335.7.peg.585"/>
<proteinExistence type="predicted"/>
<evidence type="ECO:0008006" key="3">
    <source>
        <dbReference type="Google" id="ProtNLM"/>
    </source>
</evidence>